<evidence type="ECO:0000256" key="6">
    <source>
        <dbReference type="ARBA" id="ARBA00022989"/>
    </source>
</evidence>
<evidence type="ECO:0000256" key="5">
    <source>
        <dbReference type="ARBA" id="ARBA00022692"/>
    </source>
</evidence>
<accession>A0ABX1DPS9</accession>
<evidence type="ECO:0000259" key="9">
    <source>
        <dbReference type="PROSITE" id="PS50928"/>
    </source>
</evidence>
<feature type="domain" description="ABC transmembrane type-1" evidence="9">
    <location>
        <begin position="184"/>
        <end position="378"/>
    </location>
</feature>
<keyword evidence="4" id="KW-0997">Cell inner membrane</keyword>
<keyword evidence="3" id="KW-1003">Cell membrane</keyword>
<dbReference type="SUPFAM" id="SSF161098">
    <property type="entry name" value="MetI-like"/>
    <property type="match status" value="2"/>
</dbReference>
<evidence type="ECO:0000256" key="7">
    <source>
        <dbReference type="ARBA" id="ARBA00023136"/>
    </source>
</evidence>
<proteinExistence type="inferred from homology"/>
<name>A0ABX1DPS9_9HYPH</name>
<keyword evidence="7 8" id="KW-0472">Membrane</keyword>
<evidence type="ECO:0000256" key="1">
    <source>
        <dbReference type="ARBA" id="ARBA00004429"/>
    </source>
</evidence>
<comment type="caution">
    <text evidence="10">The sequence shown here is derived from an EMBL/GenBank/DDBJ whole genome shotgun (WGS) entry which is preliminary data.</text>
</comment>
<sequence>MGTDYIQAARANGASPVRTLFTITLPMLRPVLVYAGMIVLLLSMGQFTGPLMLGRRQGIDVITTQMYLVTTEFPVNYAMGASYALPLLIVAAAILWMQHRIIGNRDRFIGRGNASLAMLPVTLTTRVVAVSVISIFALLSAILPLLALLFVALSPFWSGSLSISNLTIANIQAVLASPIMLDSVVTTLRLALTTIVILLPLGMLVAMAIFYRNLLWRPLSMALDVVANLPLAVPSALMGFGFLFAYSALPFGLYGSALGMILAFVTIKLPFAVRYQLSSLIALGSVQVEAARANGAGAFRTFFQIILPLARSGVTAAGAVIFVLLIHEFGVALMLRSTDTNVMSVVLFDLFNAGGLYPQVAAFALVMTFITMVGVFVALWVGGTKAFAKM</sequence>
<protein>
    <submittedName>
        <fullName evidence="10">Iron ABC transporter permease</fullName>
    </submittedName>
</protein>
<feature type="transmembrane region" description="Helical" evidence="8">
    <location>
        <begin position="73"/>
        <end position="97"/>
    </location>
</feature>
<comment type="similarity">
    <text evidence="8">Belongs to the binding-protein-dependent transport system permease family.</text>
</comment>
<dbReference type="EMBL" id="JAAVLN010000003">
    <property type="protein sequence ID" value="NKC04933.1"/>
    <property type="molecule type" value="Genomic_DNA"/>
</dbReference>
<dbReference type="PROSITE" id="PS50928">
    <property type="entry name" value="ABC_TM1"/>
    <property type="match status" value="2"/>
</dbReference>
<dbReference type="Pfam" id="PF00528">
    <property type="entry name" value="BPD_transp_1"/>
    <property type="match status" value="2"/>
</dbReference>
<dbReference type="InterPro" id="IPR035906">
    <property type="entry name" value="MetI-like_sf"/>
</dbReference>
<evidence type="ECO:0000256" key="4">
    <source>
        <dbReference type="ARBA" id="ARBA00022519"/>
    </source>
</evidence>
<dbReference type="PANTHER" id="PTHR43357">
    <property type="entry name" value="INNER MEMBRANE ABC TRANSPORTER PERMEASE PROTEIN YDCV"/>
    <property type="match status" value="1"/>
</dbReference>
<feature type="transmembrane region" description="Helical" evidence="8">
    <location>
        <begin position="314"/>
        <end position="336"/>
    </location>
</feature>
<gene>
    <name evidence="10" type="ORF">HED55_22485</name>
</gene>
<feature type="transmembrane region" description="Helical" evidence="8">
    <location>
        <begin position="190"/>
        <end position="211"/>
    </location>
</feature>
<evidence type="ECO:0000256" key="8">
    <source>
        <dbReference type="RuleBase" id="RU363032"/>
    </source>
</evidence>
<keyword evidence="5 8" id="KW-0812">Transmembrane</keyword>
<keyword evidence="6 8" id="KW-1133">Transmembrane helix</keyword>
<feature type="transmembrane region" description="Helical" evidence="8">
    <location>
        <begin position="356"/>
        <end position="381"/>
    </location>
</feature>
<dbReference type="Gene3D" id="1.10.3720.10">
    <property type="entry name" value="MetI-like"/>
    <property type="match status" value="2"/>
</dbReference>
<evidence type="ECO:0000313" key="11">
    <source>
        <dbReference type="Proteomes" id="UP000704467"/>
    </source>
</evidence>
<dbReference type="InterPro" id="IPR000515">
    <property type="entry name" value="MetI-like"/>
</dbReference>
<comment type="subcellular location">
    <subcellularLocation>
        <location evidence="1">Cell inner membrane</location>
        <topology evidence="1">Multi-pass membrane protein</topology>
    </subcellularLocation>
    <subcellularLocation>
        <location evidence="8">Cell membrane</location>
        <topology evidence="8">Multi-pass membrane protein</topology>
    </subcellularLocation>
</comment>
<organism evidence="10 11">
    <name type="scientific">Brucella haematophila</name>
    <dbReference type="NCBI Taxonomy" id="419474"/>
    <lineage>
        <taxon>Bacteria</taxon>
        <taxon>Pseudomonadati</taxon>
        <taxon>Pseudomonadota</taxon>
        <taxon>Alphaproteobacteria</taxon>
        <taxon>Hyphomicrobiales</taxon>
        <taxon>Brucellaceae</taxon>
        <taxon>Brucella/Ochrobactrum group</taxon>
        <taxon>Brucella</taxon>
    </lineage>
</organism>
<feature type="transmembrane region" description="Helical" evidence="8">
    <location>
        <begin position="127"/>
        <end position="153"/>
    </location>
</feature>
<keyword evidence="2 8" id="KW-0813">Transport</keyword>
<dbReference type="Proteomes" id="UP000704467">
    <property type="component" value="Unassembled WGS sequence"/>
</dbReference>
<keyword evidence="11" id="KW-1185">Reference proteome</keyword>
<evidence type="ECO:0000256" key="3">
    <source>
        <dbReference type="ARBA" id="ARBA00022475"/>
    </source>
</evidence>
<feature type="transmembrane region" description="Helical" evidence="8">
    <location>
        <begin position="31"/>
        <end position="53"/>
    </location>
</feature>
<evidence type="ECO:0000256" key="2">
    <source>
        <dbReference type="ARBA" id="ARBA00022448"/>
    </source>
</evidence>
<dbReference type="PANTHER" id="PTHR43357:SF4">
    <property type="entry name" value="INNER MEMBRANE ABC TRANSPORTER PERMEASE PROTEIN YDCV"/>
    <property type="match status" value="1"/>
</dbReference>
<reference evidence="10 11" key="1">
    <citation type="submission" date="2020-03" db="EMBL/GenBank/DDBJ databases">
        <title>Whole genome sequencing of clinical and environmental type strains of Ochrobactrum.</title>
        <authorList>
            <person name="Dharne M."/>
        </authorList>
    </citation>
    <scope>NUCLEOTIDE SEQUENCE [LARGE SCALE GENOMIC DNA]</scope>
    <source>
        <strain evidence="10 11">CIP 109452</strain>
    </source>
</reference>
<dbReference type="CDD" id="cd06261">
    <property type="entry name" value="TM_PBP2"/>
    <property type="match status" value="1"/>
</dbReference>
<evidence type="ECO:0000313" key="10">
    <source>
        <dbReference type="EMBL" id="NKC04933.1"/>
    </source>
</evidence>
<feature type="transmembrane region" description="Helical" evidence="8">
    <location>
        <begin position="251"/>
        <end position="271"/>
    </location>
</feature>
<feature type="domain" description="ABC transmembrane type-1" evidence="9">
    <location>
        <begin position="1"/>
        <end position="98"/>
    </location>
</feature>
<feature type="transmembrane region" description="Helical" evidence="8">
    <location>
        <begin position="223"/>
        <end position="245"/>
    </location>
</feature>